<protein>
    <submittedName>
        <fullName evidence="6">Ribose operon repressor</fullName>
    </submittedName>
</protein>
<dbReference type="InterPro" id="IPR010982">
    <property type="entry name" value="Lambda_DNA-bd_dom_sf"/>
</dbReference>
<dbReference type="SUPFAM" id="SSF47413">
    <property type="entry name" value="lambda repressor-like DNA-binding domains"/>
    <property type="match status" value="1"/>
</dbReference>
<keyword evidence="4" id="KW-0804">Transcription</keyword>
<organism evidence="6 7">
    <name type="scientific">Flavimaricola marinus</name>
    <dbReference type="NCBI Taxonomy" id="1819565"/>
    <lineage>
        <taxon>Bacteria</taxon>
        <taxon>Pseudomonadati</taxon>
        <taxon>Pseudomonadota</taxon>
        <taxon>Alphaproteobacteria</taxon>
        <taxon>Rhodobacterales</taxon>
        <taxon>Paracoccaceae</taxon>
        <taxon>Flavimaricola</taxon>
    </lineage>
</organism>
<dbReference type="CDD" id="cd06288">
    <property type="entry name" value="PBP1_sucrose_transcription_regulator"/>
    <property type="match status" value="1"/>
</dbReference>
<accession>A0A238LBF5</accession>
<dbReference type="GO" id="GO:0000976">
    <property type="term" value="F:transcription cis-regulatory region binding"/>
    <property type="evidence" value="ECO:0007669"/>
    <property type="project" value="TreeGrafter"/>
</dbReference>
<dbReference type="RefSeq" id="WP_093990448.1">
    <property type="nucleotide sequence ID" value="NZ_FXZK01000001.1"/>
</dbReference>
<dbReference type="CDD" id="cd01392">
    <property type="entry name" value="HTH_LacI"/>
    <property type="match status" value="1"/>
</dbReference>
<gene>
    <name evidence="6" type="primary">rbsR_1</name>
    <name evidence="6" type="ORF">LOM8899_00373</name>
</gene>
<dbReference type="Pfam" id="PF00356">
    <property type="entry name" value="LacI"/>
    <property type="match status" value="1"/>
</dbReference>
<evidence type="ECO:0000313" key="6">
    <source>
        <dbReference type="EMBL" id="SMY06250.1"/>
    </source>
</evidence>
<evidence type="ECO:0000256" key="4">
    <source>
        <dbReference type="ARBA" id="ARBA00023163"/>
    </source>
</evidence>
<dbReference type="Proteomes" id="UP000201613">
    <property type="component" value="Unassembled WGS sequence"/>
</dbReference>
<dbReference type="InterPro" id="IPR000843">
    <property type="entry name" value="HTH_LacI"/>
</dbReference>
<dbReference type="Gene3D" id="1.10.260.40">
    <property type="entry name" value="lambda repressor-like DNA-binding domains"/>
    <property type="match status" value="1"/>
</dbReference>
<evidence type="ECO:0000313" key="7">
    <source>
        <dbReference type="Proteomes" id="UP000201613"/>
    </source>
</evidence>
<dbReference type="PANTHER" id="PTHR30146">
    <property type="entry name" value="LACI-RELATED TRANSCRIPTIONAL REPRESSOR"/>
    <property type="match status" value="1"/>
</dbReference>
<dbReference type="InterPro" id="IPR028082">
    <property type="entry name" value="Peripla_BP_I"/>
</dbReference>
<dbReference type="GO" id="GO:0003700">
    <property type="term" value="F:DNA-binding transcription factor activity"/>
    <property type="evidence" value="ECO:0007669"/>
    <property type="project" value="TreeGrafter"/>
</dbReference>
<evidence type="ECO:0000256" key="2">
    <source>
        <dbReference type="ARBA" id="ARBA00023015"/>
    </source>
</evidence>
<sequence>MATIYDVARHAGVSPKTVSRVLNGDAPVKKHTREAVQSAIDTLGYVPSTAARMMRSNRSGLIGVITGAISQSAEDTNPRGLPELLILHGIQSAISRSNLTVMIADSGGRGERVPGLIRTFLQHRVEGLIYVADFHRELELPKIGIGCPLVLANCFDKHGTPSVLPDDMRGQKSLVQRLIRAGHRRIGYLTLPRDMEATRLRTEGYHAAHAEAGLSVDPKLVVSGYLDSPTQPSQLLWDAIERLMELSDPPTVLCCGNDEMAMRVYGILRTRGLRIPEDISVCGYDNYRTIAETLYPPLTTAELPYTAMGARVAETLMSLIDGQPMLSASPILVSGSVIWRGSAKDTSNLHIMNTQGRISS</sequence>
<evidence type="ECO:0000259" key="5">
    <source>
        <dbReference type="PROSITE" id="PS50932"/>
    </source>
</evidence>
<keyword evidence="1" id="KW-0678">Repressor</keyword>
<reference evidence="6 7" key="1">
    <citation type="submission" date="2017-05" db="EMBL/GenBank/DDBJ databases">
        <authorList>
            <person name="Song R."/>
            <person name="Chenine A.L."/>
            <person name="Ruprecht R.M."/>
        </authorList>
    </citation>
    <scope>NUCLEOTIDE SEQUENCE [LARGE SCALE GENOMIC DNA]</scope>
    <source>
        <strain evidence="6 7">CECT 8899</strain>
    </source>
</reference>
<dbReference type="PRINTS" id="PR00036">
    <property type="entry name" value="HTHLACI"/>
</dbReference>
<dbReference type="InterPro" id="IPR046335">
    <property type="entry name" value="LacI/GalR-like_sensor"/>
</dbReference>
<dbReference type="OrthoDB" id="234496at2"/>
<keyword evidence="3" id="KW-0238">DNA-binding</keyword>
<dbReference type="PROSITE" id="PS00356">
    <property type="entry name" value="HTH_LACI_1"/>
    <property type="match status" value="1"/>
</dbReference>
<dbReference type="EMBL" id="FXZK01000001">
    <property type="protein sequence ID" value="SMY06250.1"/>
    <property type="molecule type" value="Genomic_DNA"/>
</dbReference>
<name>A0A238LBF5_9RHOB</name>
<proteinExistence type="predicted"/>
<dbReference type="Pfam" id="PF13377">
    <property type="entry name" value="Peripla_BP_3"/>
    <property type="match status" value="1"/>
</dbReference>
<keyword evidence="2" id="KW-0805">Transcription regulation</keyword>
<dbReference type="SMART" id="SM00354">
    <property type="entry name" value="HTH_LACI"/>
    <property type="match status" value="1"/>
</dbReference>
<evidence type="ECO:0000256" key="1">
    <source>
        <dbReference type="ARBA" id="ARBA00022491"/>
    </source>
</evidence>
<evidence type="ECO:0000256" key="3">
    <source>
        <dbReference type="ARBA" id="ARBA00023125"/>
    </source>
</evidence>
<dbReference type="PANTHER" id="PTHR30146:SF148">
    <property type="entry name" value="HTH-TYPE TRANSCRIPTIONAL REPRESSOR PURR-RELATED"/>
    <property type="match status" value="1"/>
</dbReference>
<dbReference type="Gene3D" id="3.40.50.2300">
    <property type="match status" value="2"/>
</dbReference>
<dbReference type="SUPFAM" id="SSF53822">
    <property type="entry name" value="Periplasmic binding protein-like I"/>
    <property type="match status" value="1"/>
</dbReference>
<feature type="domain" description="HTH lacI-type" evidence="5">
    <location>
        <begin position="2"/>
        <end position="56"/>
    </location>
</feature>
<keyword evidence="7" id="KW-1185">Reference proteome</keyword>
<dbReference type="AlphaFoldDB" id="A0A238LBF5"/>
<dbReference type="PROSITE" id="PS50932">
    <property type="entry name" value="HTH_LACI_2"/>
    <property type="match status" value="1"/>
</dbReference>